<dbReference type="RefSeq" id="WP_184508972.1">
    <property type="nucleotide sequence ID" value="NZ_JACHVT010000002.1"/>
</dbReference>
<comment type="cofactor">
    <cofactor evidence="5 7">
        <name>FMN</name>
        <dbReference type="ChEBI" id="CHEBI:58210"/>
    </cofactor>
    <text evidence="5 7">Binds 1 FMN per subunit.</text>
</comment>
<dbReference type="InterPro" id="IPR019740">
    <property type="entry name" value="Pyridox_Oxase_CS"/>
</dbReference>
<evidence type="ECO:0000256" key="1">
    <source>
        <dbReference type="ARBA" id="ARBA00007301"/>
    </source>
</evidence>
<feature type="binding site" evidence="5 6">
    <location>
        <position position="138"/>
    </location>
    <ligand>
        <name>substrate</name>
    </ligand>
</feature>
<dbReference type="PIRSF" id="PIRSF000190">
    <property type="entry name" value="Pyd_amn-ph_oxd"/>
    <property type="match status" value="1"/>
</dbReference>
<dbReference type="Pfam" id="PF01243">
    <property type="entry name" value="PNPOx_N"/>
    <property type="match status" value="1"/>
</dbReference>
<feature type="binding site" evidence="5 7">
    <location>
        <position position="210"/>
    </location>
    <ligand>
        <name>FMN</name>
        <dbReference type="ChEBI" id="CHEBI:58210"/>
    </ligand>
</feature>
<comment type="subunit">
    <text evidence="5">Homodimer.</text>
</comment>
<dbReference type="Pfam" id="PF10590">
    <property type="entry name" value="PNP_phzG_C"/>
    <property type="match status" value="1"/>
</dbReference>
<dbReference type="NCBIfam" id="TIGR00558">
    <property type="entry name" value="pdxH"/>
    <property type="match status" value="1"/>
</dbReference>
<evidence type="ECO:0000256" key="8">
    <source>
        <dbReference type="SAM" id="MobiDB-lite"/>
    </source>
</evidence>
<evidence type="ECO:0000259" key="10">
    <source>
        <dbReference type="Pfam" id="PF10590"/>
    </source>
</evidence>
<evidence type="ECO:0000256" key="5">
    <source>
        <dbReference type="HAMAP-Rule" id="MF_01629"/>
    </source>
</evidence>
<feature type="domain" description="Pyridoxine 5'-phosphate oxidase dimerisation C-terminal" evidence="10">
    <location>
        <begin position="187"/>
        <end position="234"/>
    </location>
</feature>
<accession>A0A839PRC5</accession>
<dbReference type="InterPro" id="IPR012349">
    <property type="entry name" value="Split_barrel_FMN-bd"/>
</dbReference>
<organism evidence="11 12">
    <name type="scientific">Terracoccus luteus</name>
    <dbReference type="NCBI Taxonomy" id="53356"/>
    <lineage>
        <taxon>Bacteria</taxon>
        <taxon>Bacillati</taxon>
        <taxon>Actinomycetota</taxon>
        <taxon>Actinomycetes</taxon>
        <taxon>Micrococcales</taxon>
        <taxon>Intrasporangiaceae</taxon>
        <taxon>Terracoccus</taxon>
    </lineage>
</organism>
<comment type="function">
    <text evidence="5">Catalyzes the oxidation of either pyridoxine 5'-phosphate (PNP) or pyridoxamine 5'-phosphate (PMP) into pyridoxal 5'-phosphate (PLP).</text>
</comment>
<evidence type="ECO:0000256" key="4">
    <source>
        <dbReference type="ARBA" id="ARBA00023002"/>
    </source>
</evidence>
<feature type="binding site" evidence="5 7">
    <location>
        <begin position="151"/>
        <end position="152"/>
    </location>
    <ligand>
        <name>FMN</name>
        <dbReference type="ChEBI" id="CHEBI:58210"/>
    </ligand>
</feature>
<dbReference type="InterPro" id="IPR000659">
    <property type="entry name" value="Pyridox_Oxase"/>
</dbReference>
<feature type="binding site" evidence="5 6">
    <location>
        <position position="142"/>
    </location>
    <ligand>
        <name>substrate</name>
    </ligand>
</feature>
<dbReference type="GO" id="GO:0004733">
    <property type="term" value="F:pyridoxamine phosphate oxidase activity"/>
    <property type="evidence" value="ECO:0007669"/>
    <property type="project" value="UniProtKB-UniRule"/>
</dbReference>
<feature type="region of interest" description="Disordered" evidence="8">
    <location>
        <begin position="1"/>
        <end position="20"/>
    </location>
</feature>
<evidence type="ECO:0000256" key="2">
    <source>
        <dbReference type="ARBA" id="ARBA00022630"/>
    </source>
</evidence>
<dbReference type="Proteomes" id="UP000590811">
    <property type="component" value="Unassembled WGS sequence"/>
</dbReference>
<dbReference type="AlphaFoldDB" id="A0A839PRC5"/>
<comment type="catalytic activity">
    <reaction evidence="5">
        <text>pyridoxamine 5'-phosphate + O2 + H2O = pyridoxal 5'-phosphate + H2O2 + NH4(+)</text>
        <dbReference type="Rhea" id="RHEA:15817"/>
        <dbReference type="ChEBI" id="CHEBI:15377"/>
        <dbReference type="ChEBI" id="CHEBI:15379"/>
        <dbReference type="ChEBI" id="CHEBI:16240"/>
        <dbReference type="ChEBI" id="CHEBI:28938"/>
        <dbReference type="ChEBI" id="CHEBI:58451"/>
        <dbReference type="ChEBI" id="CHEBI:597326"/>
        <dbReference type="EC" id="1.4.3.5"/>
    </reaction>
</comment>
<dbReference type="Gene3D" id="2.30.110.10">
    <property type="entry name" value="Electron Transport, Fmn-binding Protein, Chain A"/>
    <property type="match status" value="1"/>
</dbReference>
<dbReference type="NCBIfam" id="NF004231">
    <property type="entry name" value="PRK05679.1"/>
    <property type="match status" value="1"/>
</dbReference>
<comment type="similarity">
    <text evidence="1 5">Belongs to the pyridoxamine 5'-phosphate oxidase family.</text>
</comment>
<comment type="caution">
    <text evidence="11">The sequence shown here is derived from an EMBL/GenBank/DDBJ whole genome shotgun (WGS) entry which is preliminary data.</text>
</comment>
<keyword evidence="3 5" id="KW-0288">FMN</keyword>
<evidence type="ECO:0000259" key="9">
    <source>
        <dbReference type="Pfam" id="PF01243"/>
    </source>
</evidence>
<keyword evidence="2 5" id="KW-0285">Flavoprotein</keyword>
<evidence type="ECO:0000256" key="7">
    <source>
        <dbReference type="PIRSR" id="PIRSR000190-2"/>
    </source>
</evidence>
<feature type="binding site" evidence="5 6">
    <location>
        <position position="77"/>
    </location>
    <ligand>
        <name>substrate</name>
    </ligand>
</feature>
<comment type="caution">
    <text evidence="5">Lacks conserved residue(s) required for the propagation of feature annotation.</text>
</comment>
<dbReference type="InterPro" id="IPR019576">
    <property type="entry name" value="Pyridoxamine_oxidase_dimer_C"/>
</dbReference>
<feature type="binding site" evidence="5 7">
    <location>
        <position position="94"/>
    </location>
    <ligand>
        <name>FMN</name>
        <dbReference type="ChEBI" id="CHEBI:58210"/>
    </ligand>
</feature>
<feature type="binding site" evidence="5 6">
    <location>
        <begin position="206"/>
        <end position="208"/>
    </location>
    <ligand>
        <name>substrate</name>
    </ligand>
</feature>
<feature type="binding site" evidence="5 7">
    <location>
        <position position="200"/>
    </location>
    <ligand>
        <name>FMN</name>
        <dbReference type="ChEBI" id="CHEBI:58210"/>
    </ligand>
</feature>
<feature type="binding site" evidence="5 6">
    <location>
        <position position="134"/>
    </location>
    <ligand>
        <name>substrate</name>
    </ligand>
</feature>
<proteinExistence type="inferred from homology"/>
<feature type="binding site" evidence="6">
    <location>
        <begin position="14"/>
        <end position="17"/>
    </location>
    <ligand>
        <name>substrate</name>
    </ligand>
</feature>
<feature type="domain" description="Pyridoxamine 5'-phosphate oxidase N-terminal" evidence="9">
    <location>
        <begin position="50"/>
        <end position="170"/>
    </location>
</feature>
<comment type="catalytic activity">
    <reaction evidence="5">
        <text>pyridoxine 5'-phosphate + O2 = pyridoxal 5'-phosphate + H2O2</text>
        <dbReference type="Rhea" id="RHEA:15149"/>
        <dbReference type="ChEBI" id="CHEBI:15379"/>
        <dbReference type="ChEBI" id="CHEBI:16240"/>
        <dbReference type="ChEBI" id="CHEBI:58589"/>
        <dbReference type="ChEBI" id="CHEBI:597326"/>
        <dbReference type="EC" id="1.4.3.5"/>
    </reaction>
</comment>
<keyword evidence="5" id="KW-0664">Pyridoxine biosynthesis</keyword>
<dbReference type="UniPathway" id="UPA01068">
    <property type="reaction ID" value="UER00304"/>
</dbReference>
<protein>
    <recommendedName>
        <fullName evidence="5">Pyridoxine/pyridoxamine 5'-phosphate oxidase</fullName>
        <ecNumber evidence="5">1.4.3.5</ecNumber>
    </recommendedName>
    <alternativeName>
        <fullName evidence="5">PNP/PMP oxidase</fullName>
        <shortName evidence="5">PNPOx</shortName>
    </alternativeName>
    <alternativeName>
        <fullName evidence="5">Pyridoxal 5'-phosphate synthase</fullName>
    </alternativeName>
</protein>
<evidence type="ECO:0000313" key="11">
    <source>
        <dbReference type="EMBL" id="MBB2986057.1"/>
    </source>
</evidence>
<dbReference type="InterPro" id="IPR011576">
    <property type="entry name" value="Pyridox_Oxase_N"/>
</dbReference>
<comment type="pathway">
    <text evidence="5">Cofactor metabolism; pyridoxal 5'-phosphate salvage; pyridoxal 5'-phosphate from pyridoxamine 5'-phosphate: step 1/1.</text>
</comment>
<dbReference type="PANTHER" id="PTHR10851:SF0">
    <property type="entry name" value="PYRIDOXINE-5'-PHOSPHATE OXIDASE"/>
    <property type="match status" value="1"/>
</dbReference>
<dbReference type="HAMAP" id="MF_01629">
    <property type="entry name" value="PdxH"/>
    <property type="match status" value="1"/>
</dbReference>
<dbReference type="SUPFAM" id="SSF50475">
    <property type="entry name" value="FMN-binding split barrel"/>
    <property type="match status" value="1"/>
</dbReference>
<gene>
    <name evidence="5" type="primary">pdxH</name>
    <name evidence="11" type="ORF">FHW14_001206</name>
</gene>
<dbReference type="PROSITE" id="PS01064">
    <property type="entry name" value="PYRIDOX_OXIDASE"/>
    <property type="match status" value="1"/>
</dbReference>
<sequence>MSSSSSVPGPDVPRIDYAGEGLDESAVAATPWEQANAWVEHAAEMARSRDDVPEPTAISVATVDSSGAPNVRTVLMRFFDERGPGFVTNLGSSKGREIEHEPRVAVSLTWPALYRAIRFRGRAEPLGRDEVEAYFDSRPYGSRLSAWASEQSEPATGRDELERRWAEVSQRFPDTGDDTDVPVPPFWGGYRVRCDEVEFWAGRSNRLHDRIVFMRVGDGDLATADAWRRSRRQP</sequence>
<reference evidence="11 12" key="1">
    <citation type="submission" date="2020-08" db="EMBL/GenBank/DDBJ databases">
        <title>Genomic Encyclopedia of Type Strains, Phase IV (KMG-V): Genome sequencing to study the core and pangenomes of soil and plant-associated prokaryotes.</title>
        <authorList>
            <person name="Whitman W."/>
        </authorList>
    </citation>
    <scope>NUCLEOTIDE SEQUENCE [LARGE SCALE GENOMIC DNA]</scope>
    <source>
        <strain evidence="11 12">B3ACCR2</strain>
    </source>
</reference>
<feature type="binding site" evidence="5">
    <location>
        <begin position="72"/>
        <end position="77"/>
    </location>
    <ligand>
        <name>FMN</name>
        <dbReference type="ChEBI" id="CHEBI:58210"/>
    </ligand>
</feature>
<name>A0A839PRC5_9MICO</name>
<evidence type="ECO:0000313" key="12">
    <source>
        <dbReference type="Proteomes" id="UP000590811"/>
    </source>
</evidence>
<dbReference type="EMBL" id="JACHVT010000002">
    <property type="protein sequence ID" value="MBB2986057.1"/>
    <property type="molecule type" value="Genomic_DNA"/>
</dbReference>
<dbReference type="EC" id="1.4.3.5" evidence="5"/>
<dbReference type="PANTHER" id="PTHR10851">
    <property type="entry name" value="PYRIDOXINE-5-PHOSPHATE OXIDASE"/>
    <property type="match status" value="1"/>
</dbReference>
<dbReference type="GO" id="GO:0010181">
    <property type="term" value="F:FMN binding"/>
    <property type="evidence" value="ECO:0007669"/>
    <property type="project" value="UniProtKB-UniRule"/>
</dbReference>
<dbReference type="GO" id="GO:0008615">
    <property type="term" value="P:pyridoxine biosynthetic process"/>
    <property type="evidence" value="ECO:0007669"/>
    <property type="project" value="UniProtKB-UniRule"/>
</dbReference>
<evidence type="ECO:0000256" key="6">
    <source>
        <dbReference type="PIRSR" id="PIRSR000190-1"/>
    </source>
</evidence>
<evidence type="ECO:0000256" key="3">
    <source>
        <dbReference type="ARBA" id="ARBA00022643"/>
    </source>
</evidence>
<comment type="pathway">
    <text evidence="5">Cofactor metabolism; pyridoxal 5'-phosphate salvage; pyridoxal 5'-phosphate from pyridoxine 5'-phosphate: step 1/1.</text>
</comment>
<keyword evidence="4 5" id="KW-0560">Oxidoreductase</keyword>